<evidence type="ECO:0008006" key="3">
    <source>
        <dbReference type="Google" id="ProtNLM"/>
    </source>
</evidence>
<keyword evidence="2" id="KW-1185">Reference proteome</keyword>
<sequence length="138" mass="16720">MKCRMIMTVVFDKPFYKGIFERFIDDRYAVAEINLGTSLPKTGDIYRLVLKRWNTIHFSKEMLDSTRVKRVNLKRMQREAQKQVHAQFYGSKSQQALKADFEMRKQQSHREQRIAKEDCKKRKFEIRQLKKKQKHRGH</sequence>
<organism evidence="1 2">
    <name type="scientific">Ligilactobacillus aviarius</name>
    <dbReference type="NCBI Taxonomy" id="1606"/>
    <lineage>
        <taxon>Bacteria</taxon>
        <taxon>Bacillati</taxon>
        <taxon>Bacillota</taxon>
        <taxon>Bacilli</taxon>
        <taxon>Lactobacillales</taxon>
        <taxon>Lactobacillaceae</taxon>
        <taxon>Ligilactobacillus</taxon>
    </lineage>
</organism>
<protein>
    <recommendedName>
        <fullName evidence="3">DUF2992 domain-containing protein</fullName>
    </recommendedName>
</protein>
<comment type="caution">
    <text evidence="1">The sequence shown here is derived from an EMBL/GenBank/DDBJ whole genome shotgun (WGS) entry which is preliminary data.</text>
</comment>
<dbReference type="EMBL" id="BJUI01000001">
    <property type="protein sequence ID" value="GEK41185.1"/>
    <property type="molecule type" value="Genomic_DNA"/>
</dbReference>
<dbReference type="Proteomes" id="UP000321722">
    <property type="component" value="Unassembled WGS sequence"/>
</dbReference>
<dbReference type="PIRSF" id="PIRSF021328">
    <property type="entry name" value="UCP021328"/>
    <property type="match status" value="1"/>
</dbReference>
<dbReference type="RefSeq" id="WP_057827856.1">
    <property type="nucleotide sequence ID" value="NZ_BAAACL010000015.1"/>
</dbReference>
<accession>A0A510WT64</accession>
<reference evidence="1 2" key="1">
    <citation type="submission" date="2019-07" db="EMBL/GenBank/DDBJ databases">
        <title>Whole genome shotgun sequence of Lactobacillus aviarius subsp. aviarius NBRC 102162.</title>
        <authorList>
            <person name="Hosoyama A."/>
            <person name="Uohara A."/>
            <person name="Ohji S."/>
            <person name="Ichikawa N."/>
        </authorList>
    </citation>
    <scope>NUCLEOTIDE SEQUENCE [LARGE SCALE GENOMIC DNA]</scope>
    <source>
        <strain evidence="1 2">NBRC 102162</strain>
    </source>
</reference>
<name>A0A510WT64_9LACO</name>
<gene>
    <name evidence="1" type="ORF">LAV01_00170</name>
</gene>
<proteinExistence type="predicted"/>
<dbReference type="InterPro" id="IPR016787">
    <property type="entry name" value="UCP021328"/>
</dbReference>
<evidence type="ECO:0000313" key="2">
    <source>
        <dbReference type="Proteomes" id="UP000321722"/>
    </source>
</evidence>
<dbReference type="AlphaFoldDB" id="A0A510WT64"/>
<evidence type="ECO:0000313" key="1">
    <source>
        <dbReference type="EMBL" id="GEK41185.1"/>
    </source>
</evidence>
<dbReference type="GeneID" id="29933432"/>
<dbReference type="Pfam" id="PF11208">
    <property type="entry name" value="DUF2992"/>
    <property type="match status" value="1"/>
</dbReference>